<evidence type="ECO:0000313" key="4">
    <source>
        <dbReference type="Proteomes" id="UP001303222"/>
    </source>
</evidence>
<dbReference type="AlphaFoldDB" id="A0AAN6NRF7"/>
<proteinExistence type="predicted"/>
<feature type="transmembrane region" description="Helical" evidence="2">
    <location>
        <begin position="193"/>
        <end position="214"/>
    </location>
</feature>
<comment type="caution">
    <text evidence="3">The sequence shown here is derived from an EMBL/GenBank/DDBJ whole genome shotgun (WGS) entry which is preliminary data.</text>
</comment>
<feature type="transmembrane region" description="Helical" evidence="2">
    <location>
        <begin position="107"/>
        <end position="130"/>
    </location>
</feature>
<name>A0AAN6NRF7_9PEZI</name>
<evidence type="ECO:0000256" key="1">
    <source>
        <dbReference type="SAM" id="MobiDB-lite"/>
    </source>
</evidence>
<keyword evidence="2" id="KW-0472">Membrane</keyword>
<feature type="region of interest" description="Disordered" evidence="1">
    <location>
        <begin position="1"/>
        <end position="67"/>
    </location>
</feature>
<organism evidence="3 4">
    <name type="scientific">Pseudoneurospora amorphoporcata</name>
    <dbReference type="NCBI Taxonomy" id="241081"/>
    <lineage>
        <taxon>Eukaryota</taxon>
        <taxon>Fungi</taxon>
        <taxon>Dikarya</taxon>
        <taxon>Ascomycota</taxon>
        <taxon>Pezizomycotina</taxon>
        <taxon>Sordariomycetes</taxon>
        <taxon>Sordariomycetidae</taxon>
        <taxon>Sordariales</taxon>
        <taxon>Sordariaceae</taxon>
        <taxon>Pseudoneurospora</taxon>
    </lineage>
</organism>
<keyword evidence="2" id="KW-1133">Transmembrane helix</keyword>
<feature type="compositionally biased region" description="Acidic residues" evidence="1">
    <location>
        <begin position="43"/>
        <end position="60"/>
    </location>
</feature>
<protein>
    <submittedName>
        <fullName evidence="3">Uncharacterized protein</fullName>
    </submittedName>
</protein>
<keyword evidence="2" id="KW-0812">Transmembrane</keyword>
<gene>
    <name evidence="3" type="ORF">QBC32DRAFT_371915</name>
</gene>
<feature type="compositionally biased region" description="Low complexity" evidence="1">
    <location>
        <begin position="1"/>
        <end position="20"/>
    </location>
</feature>
<reference evidence="3" key="1">
    <citation type="journal article" date="2023" name="Mol. Phylogenet. Evol.">
        <title>Genome-scale phylogeny and comparative genomics of the fungal order Sordariales.</title>
        <authorList>
            <person name="Hensen N."/>
            <person name="Bonometti L."/>
            <person name="Westerberg I."/>
            <person name="Brannstrom I.O."/>
            <person name="Guillou S."/>
            <person name="Cros-Aarteil S."/>
            <person name="Calhoun S."/>
            <person name="Haridas S."/>
            <person name="Kuo A."/>
            <person name="Mondo S."/>
            <person name="Pangilinan J."/>
            <person name="Riley R."/>
            <person name="LaButti K."/>
            <person name="Andreopoulos B."/>
            <person name="Lipzen A."/>
            <person name="Chen C."/>
            <person name="Yan M."/>
            <person name="Daum C."/>
            <person name="Ng V."/>
            <person name="Clum A."/>
            <person name="Steindorff A."/>
            <person name="Ohm R.A."/>
            <person name="Martin F."/>
            <person name="Silar P."/>
            <person name="Natvig D.O."/>
            <person name="Lalanne C."/>
            <person name="Gautier V."/>
            <person name="Ament-Velasquez S.L."/>
            <person name="Kruys A."/>
            <person name="Hutchinson M.I."/>
            <person name="Powell A.J."/>
            <person name="Barry K."/>
            <person name="Miller A.N."/>
            <person name="Grigoriev I.V."/>
            <person name="Debuchy R."/>
            <person name="Gladieux P."/>
            <person name="Hiltunen Thoren M."/>
            <person name="Johannesson H."/>
        </authorList>
    </citation>
    <scope>NUCLEOTIDE SEQUENCE</scope>
    <source>
        <strain evidence="3">CBS 626.80</strain>
    </source>
</reference>
<dbReference type="EMBL" id="MU859175">
    <property type="protein sequence ID" value="KAK3950506.1"/>
    <property type="molecule type" value="Genomic_DNA"/>
</dbReference>
<evidence type="ECO:0000313" key="3">
    <source>
        <dbReference type="EMBL" id="KAK3950506.1"/>
    </source>
</evidence>
<sequence length="292" mass="32356">MGGDTSPDSPLLASSSTTSPKGGHGPGRNAALFLDPSPSPPSETEDYLAVDDESSDDDSSSDNNERPTKRFGISASLVMLPRILLFVLTLADLITWSVIGRLSRNRFIILSYIELVFMLITNGCFIFKFVRESRPASGRGLGRDFDLRIPRISLAVGDWSCGLGGKEFGGFSGKKWVGDDKETKGVRSLVKRWSGVFIELYLGVTLIVFTKCAFHTTRWRYLSDWRAPLNIGYVLHALILNQSKPLGRRITIEVAYHGVGPLRKDRYIQLPVDADCRNGGSSSVYRRLNKHI</sequence>
<evidence type="ECO:0000256" key="2">
    <source>
        <dbReference type="SAM" id="Phobius"/>
    </source>
</evidence>
<feature type="transmembrane region" description="Helical" evidence="2">
    <location>
        <begin position="71"/>
        <end position="95"/>
    </location>
</feature>
<keyword evidence="4" id="KW-1185">Reference proteome</keyword>
<accession>A0AAN6NRF7</accession>
<reference evidence="3" key="2">
    <citation type="submission" date="2023-06" db="EMBL/GenBank/DDBJ databases">
        <authorList>
            <consortium name="Lawrence Berkeley National Laboratory"/>
            <person name="Mondo S.J."/>
            <person name="Hensen N."/>
            <person name="Bonometti L."/>
            <person name="Westerberg I."/>
            <person name="Brannstrom I.O."/>
            <person name="Guillou S."/>
            <person name="Cros-Aarteil S."/>
            <person name="Calhoun S."/>
            <person name="Haridas S."/>
            <person name="Kuo A."/>
            <person name="Pangilinan J."/>
            <person name="Riley R."/>
            <person name="Labutti K."/>
            <person name="Andreopoulos B."/>
            <person name="Lipzen A."/>
            <person name="Chen C."/>
            <person name="Yanf M."/>
            <person name="Daum C."/>
            <person name="Ng V."/>
            <person name="Clum A."/>
            <person name="Steindorff A."/>
            <person name="Ohm R."/>
            <person name="Martin F."/>
            <person name="Silar P."/>
            <person name="Natvig D."/>
            <person name="Lalanne C."/>
            <person name="Gautier V."/>
            <person name="Ament-Velasquez S.L."/>
            <person name="Kruys A."/>
            <person name="Hutchinson M.I."/>
            <person name="Powell A.J."/>
            <person name="Barry K."/>
            <person name="Miller A.N."/>
            <person name="Grigoriev I.V."/>
            <person name="Debuchy R."/>
            <person name="Gladieux P."/>
            <person name="Thoren M.H."/>
            <person name="Johannesson H."/>
        </authorList>
    </citation>
    <scope>NUCLEOTIDE SEQUENCE</scope>
    <source>
        <strain evidence="3">CBS 626.80</strain>
    </source>
</reference>
<dbReference type="Proteomes" id="UP001303222">
    <property type="component" value="Unassembled WGS sequence"/>
</dbReference>